<feature type="domain" description="Peptidase M24" evidence="6">
    <location>
        <begin position="143"/>
        <end position="345"/>
    </location>
</feature>
<evidence type="ECO:0000256" key="2">
    <source>
        <dbReference type="ARBA" id="ARBA00008766"/>
    </source>
</evidence>
<comment type="cofactor">
    <cofactor evidence="1">
        <name>Mn(2+)</name>
        <dbReference type="ChEBI" id="CHEBI:29035"/>
    </cofactor>
</comment>
<dbReference type="Pfam" id="PF00557">
    <property type="entry name" value="Peptidase_M24"/>
    <property type="match status" value="1"/>
</dbReference>
<dbReference type="Gene3D" id="3.40.350.10">
    <property type="entry name" value="Creatinase/prolidase N-terminal domain"/>
    <property type="match status" value="1"/>
</dbReference>
<evidence type="ECO:0000256" key="4">
    <source>
        <dbReference type="ARBA" id="ARBA00022801"/>
    </source>
</evidence>
<dbReference type="PANTHER" id="PTHR46112">
    <property type="entry name" value="AMINOPEPTIDASE"/>
    <property type="match status" value="1"/>
</dbReference>
<dbReference type="Proteomes" id="UP001165962">
    <property type="component" value="Unassembled WGS sequence"/>
</dbReference>
<reference evidence="8" key="1">
    <citation type="submission" date="2020-03" db="EMBL/GenBank/DDBJ databases">
        <title>Draft sequencing of Paenibacilllus sp. S3N08.</title>
        <authorList>
            <person name="Kim D.-U."/>
        </authorList>
    </citation>
    <scope>NUCLEOTIDE SEQUENCE</scope>
    <source>
        <strain evidence="8">S3N08</strain>
    </source>
</reference>
<evidence type="ECO:0000313" key="9">
    <source>
        <dbReference type="Proteomes" id="UP001165962"/>
    </source>
</evidence>
<dbReference type="SUPFAM" id="SSF53092">
    <property type="entry name" value="Creatinase/prolidase N-terminal domain"/>
    <property type="match status" value="1"/>
</dbReference>
<protein>
    <submittedName>
        <fullName evidence="8">Aminopeptidase P family protein</fullName>
    </submittedName>
</protein>
<organism evidence="8 9">
    <name type="scientific">Paenibacillus agricola</name>
    <dbReference type="NCBI Taxonomy" id="2716264"/>
    <lineage>
        <taxon>Bacteria</taxon>
        <taxon>Bacillati</taxon>
        <taxon>Bacillota</taxon>
        <taxon>Bacilli</taxon>
        <taxon>Bacillales</taxon>
        <taxon>Paenibacillaceae</taxon>
        <taxon>Paenibacillus</taxon>
    </lineage>
</organism>
<comment type="caution">
    <text evidence="8">The sequence shown here is derived from an EMBL/GenBank/DDBJ whole genome shotgun (WGS) entry which is preliminary data.</text>
</comment>
<dbReference type="RefSeq" id="WP_166152964.1">
    <property type="nucleotide sequence ID" value="NZ_JAAOIW010000009.1"/>
</dbReference>
<keyword evidence="5" id="KW-0464">Manganese</keyword>
<dbReference type="Pfam" id="PF01321">
    <property type="entry name" value="Creatinase_N"/>
    <property type="match status" value="1"/>
</dbReference>
<proteinExistence type="inferred from homology"/>
<keyword evidence="3" id="KW-0479">Metal-binding</keyword>
<evidence type="ECO:0000256" key="5">
    <source>
        <dbReference type="ARBA" id="ARBA00023211"/>
    </source>
</evidence>
<dbReference type="PRINTS" id="PR00599">
    <property type="entry name" value="MAPEPTIDASE"/>
</dbReference>
<evidence type="ECO:0000259" key="6">
    <source>
        <dbReference type="Pfam" id="PF00557"/>
    </source>
</evidence>
<dbReference type="InterPro" id="IPR001131">
    <property type="entry name" value="Peptidase_M24B_aminopep-P_CS"/>
</dbReference>
<dbReference type="GO" id="GO:0004177">
    <property type="term" value="F:aminopeptidase activity"/>
    <property type="evidence" value="ECO:0007669"/>
    <property type="project" value="UniProtKB-KW"/>
</dbReference>
<dbReference type="InterPro" id="IPR001714">
    <property type="entry name" value="Pept_M24_MAP"/>
</dbReference>
<dbReference type="InterPro" id="IPR000587">
    <property type="entry name" value="Creatinase_N"/>
</dbReference>
<keyword evidence="4" id="KW-0378">Hydrolase</keyword>
<evidence type="ECO:0000256" key="3">
    <source>
        <dbReference type="ARBA" id="ARBA00022723"/>
    </source>
</evidence>
<dbReference type="PROSITE" id="PS00491">
    <property type="entry name" value="PROLINE_PEPTIDASE"/>
    <property type="match status" value="1"/>
</dbReference>
<dbReference type="SUPFAM" id="SSF55920">
    <property type="entry name" value="Creatinase/aminopeptidase"/>
    <property type="match status" value="1"/>
</dbReference>
<dbReference type="InterPro" id="IPR029149">
    <property type="entry name" value="Creatin/AminoP/Spt16_N"/>
</dbReference>
<dbReference type="InterPro" id="IPR000994">
    <property type="entry name" value="Pept_M24"/>
</dbReference>
<evidence type="ECO:0000313" key="8">
    <source>
        <dbReference type="EMBL" id="NHN32673.1"/>
    </source>
</evidence>
<evidence type="ECO:0000256" key="1">
    <source>
        <dbReference type="ARBA" id="ARBA00001936"/>
    </source>
</evidence>
<dbReference type="EMBL" id="JAAOIW010000009">
    <property type="protein sequence ID" value="NHN32673.1"/>
    <property type="molecule type" value="Genomic_DNA"/>
</dbReference>
<dbReference type="Gene3D" id="3.90.230.10">
    <property type="entry name" value="Creatinase/methionine aminopeptidase superfamily"/>
    <property type="match status" value="1"/>
</dbReference>
<dbReference type="InterPro" id="IPR050659">
    <property type="entry name" value="Peptidase_M24B"/>
</dbReference>
<dbReference type="InterPro" id="IPR036005">
    <property type="entry name" value="Creatinase/aminopeptidase-like"/>
</dbReference>
<feature type="domain" description="Creatinase N-terminal" evidence="7">
    <location>
        <begin position="4"/>
        <end position="135"/>
    </location>
</feature>
<keyword evidence="8" id="KW-0031">Aminopeptidase</keyword>
<dbReference type="CDD" id="cd01092">
    <property type="entry name" value="APP-like"/>
    <property type="match status" value="1"/>
</dbReference>
<accession>A0ABX0JAS9</accession>
<keyword evidence="9" id="KW-1185">Reference proteome</keyword>
<keyword evidence="8" id="KW-0645">Protease</keyword>
<gene>
    <name evidence="8" type="ORF">G9U52_22880</name>
</gene>
<dbReference type="PANTHER" id="PTHR46112:SF10">
    <property type="entry name" value="DIPEPTIDASE YKVY-RELATED"/>
    <property type="match status" value="1"/>
</dbReference>
<evidence type="ECO:0000259" key="7">
    <source>
        <dbReference type="Pfam" id="PF01321"/>
    </source>
</evidence>
<name>A0ABX0JAS9_9BACL</name>
<sequence length="362" mass="39808">MNERVLALHRVMDQRSLDVIIITQPKHVAYLSGYASEPHERFLGLVLPRAQEPFLLVPALDEEAARAVSSITAIMTHKDTENPYHVLKRAIRSTAKRIGIEKGHLTVARYEQLSAALDSKQWVDINDSLQAMRAIKTTEEIGRLKEAARIVEDVLKDGLKLVKVGITELDIVAELEYRMKKQWGASPSFATTVLSGPNSALPHGVPGLRKIAGGDLLLFDMGVWVDGYASDLTRTFAVGDVGKQFQQVYDIVLEANRLGIAAVCPGTAMKQVDEAARGYIEEQGYGCYFTHRLGHGLGMDVHEYPSINGVNEDLLCEGMVITIEPGIYLKDRGGIRIEDDVLVTQAGAETLTAFTRELTVIG</sequence>
<comment type="similarity">
    <text evidence="2">Belongs to the peptidase M24B family.</text>
</comment>